<feature type="binding site" evidence="15">
    <location>
        <begin position="244"/>
        <end position="251"/>
    </location>
    <ligand>
        <name>ATP</name>
        <dbReference type="ChEBI" id="CHEBI:30616"/>
    </ligand>
</feature>
<keyword evidence="4 15" id="KW-0645">Protease</keyword>
<comment type="subunit">
    <text evidence="15">Homohexamer.</text>
</comment>
<dbReference type="Gene3D" id="3.40.50.300">
    <property type="entry name" value="P-loop containing nucleotide triphosphate hydrolases"/>
    <property type="match status" value="1"/>
</dbReference>
<reference evidence="18 19" key="1">
    <citation type="submission" date="2018-07" db="EMBL/GenBank/DDBJ databases">
        <title>Complete Genome and Methylome Analysis of Deinococcus wulumuqiensis NEB 479.</title>
        <authorList>
            <person name="Fomenkov A."/>
            <person name="Luyten Y."/>
            <person name="Vincze T."/>
            <person name="Anton B.P."/>
            <person name="Clark T."/>
            <person name="Roberts R.J."/>
            <person name="Morgan R.D."/>
        </authorList>
    </citation>
    <scope>NUCLEOTIDE SEQUENCE [LARGE SCALE GENOMIC DNA]</scope>
    <source>
        <strain evidence="18 19">NEB 479</strain>
        <plasmid evidence="19">Plasmid pdrda</plasmid>
    </source>
</reference>
<dbReference type="KEGG" id="dwu:DVJ83_14565"/>
<gene>
    <name evidence="15" type="primary">ftsH</name>
    <name evidence="18" type="ORF">DVJ83_14565</name>
</gene>
<keyword evidence="8 15" id="KW-0378">Hydrolase</keyword>
<organism evidence="18 19">
    <name type="scientific">Deinococcus wulumuqiensis</name>
    <dbReference type="NCBI Taxonomy" id="980427"/>
    <lineage>
        <taxon>Bacteria</taxon>
        <taxon>Thermotogati</taxon>
        <taxon>Deinococcota</taxon>
        <taxon>Deinococci</taxon>
        <taxon>Deinococcales</taxon>
        <taxon>Deinococcaceae</taxon>
        <taxon>Deinococcus</taxon>
    </lineage>
</organism>
<dbReference type="InterPro" id="IPR041569">
    <property type="entry name" value="AAA_lid_3"/>
</dbReference>
<keyword evidence="3" id="KW-0997">Cell inner membrane</keyword>
<dbReference type="InterPro" id="IPR003959">
    <property type="entry name" value="ATPase_AAA_core"/>
</dbReference>
<evidence type="ECO:0000313" key="18">
    <source>
        <dbReference type="EMBL" id="AXH00392.1"/>
    </source>
</evidence>
<dbReference type="GO" id="GO:0005524">
    <property type="term" value="F:ATP binding"/>
    <property type="evidence" value="ECO:0007669"/>
    <property type="project" value="UniProtKB-UniRule"/>
</dbReference>
<dbReference type="PANTHER" id="PTHR43655:SF2">
    <property type="entry name" value="AFG3 LIKE MATRIX AAA PEPTIDASE SUBUNIT 2, ISOFORM A"/>
    <property type="match status" value="1"/>
</dbReference>
<name>A0A345IL19_9DEIO</name>
<evidence type="ECO:0000256" key="15">
    <source>
        <dbReference type="HAMAP-Rule" id="MF_01458"/>
    </source>
</evidence>
<dbReference type="InterPro" id="IPR000642">
    <property type="entry name" value="Peptidase_M41"/>
</dbReference>
<dbReference type="AlphaFoldDB" id="A0A345IL19"/>
<evidence type="ECO:0000256" key="11">
    <source>
        <dbReference type="ARBA" id="ARBA00022989"/>
    </source>
</evidence>
<evidence type="ECO:0000313" key="19">
    <source>
        <dbReference type="Proteomes" id="UP000253744"/>
    </source>
</evidence>
<feature type="domain" description="AAA+ ATPase" evidence="17">
    <location>
        <begin position="236"/>
        <end position="375"/>
    </location>
</feature>
<evidence type="ECO:0000256" key="3">
    <source>
        <dbReference type="ARBA" id="ARBA00022519"/>
    </source>
</evidence>
<dbReference type="Pfam" id="PF00004">
    <property type="entry name" value="AAA"/>
    <property type="match status" value="1"/>
</dbReference>
<dbReference type="EMBL" id="CP031159">
    <property type="protein sequence ID" value="AXH00392.1"/>
    <property type="molecule type" value="Genomic_DNA"/>
</dbReference>
<feature type="active site" evidence="15">
    <location>
        <position position="467"/>
    </location>
</feature>
<geneLocation type="plasmid" evidence="19">
    <name>pdrda</name>
</geneLocation>
<feature type="binding site" evidence="15">
    <location>
        <position position="541"/>
    </location>
    <ligand>
        <name>Zn(2+)</name>
        <dbReference type="ChEBI" id="CHEBI:29105"/>
        <note>catalytic</note>
    </ligand>
</feature>
<dbReference type="Proteomes" id="UP000253744">
    <property type="component" value="Plasmid pDrdA"/>
</dbReference>
<evidence type="ECO:0000256" key="9">
    <source>
        <dbReference type="ARBA" id="ARBA00022833"/>
    </source>
</evidence>
<dbReference type="InterPro" id="IPR027417">
    <property type="entry name" value="P-loop_NTPase"/>
</dbReference>
<comment type="similarity">
    <text evidence="16">Belongs to the AAA ATPase family.</text>
</comment>
<dbReference type="EC" id="3.4.24.-" evidence="15"/>
<feature type="transmembrane region" description="Helical" evidence="15">
    <location>
        <begin position="39"/>
        <end position="58"/>
    </location>
</feature>
<sequence>MSLVDSTYGAFVRPAPLFCSVFLSCFSPSPLEAPLLKRLNPWIIVLLVLGLFLMFLNLPGSGRYTVNYNEFKSLLEQGRVERVTVRQDLASVLLKEPGKVNVITPQGQVARDGVENLTVRLPGNQATPDSTLIPQLEERGVDYRFEAPSQWFSILINFLPIILLFGMMYFFFARAQGGQGGVMQFGQSKAKKYGKENRVPTKFTDVAGHEEAKRELIEVVDFLKNPAKYHQIGAEIPKGVLLVGPPGTGKTLLARAVAGEADVPFFSVSASEFMEMFVGVGASRVRTLFEDARKSAPAIIFIDEIDSIGRKRGAGIGGGHDEREQTLNQILSEMDGFDKSSSVIVLAATNRPDVLDPALLRPGRFDRQVTIDLPNLKEREAILKVHLRNKPLGEGVDVPEIAKSTPYFSGADLKNVTNEAALEAARIGKTKIDMSDFYRALDKITLGLENGSLTISDAEKRAIAFHEAGHAVTAAVIPGSDKLQKVSIIPRGRALGAAFYLPEEQVLMSKERLENQLVVALGGRAAEEVFMGSVTSGAADDFRKATNIARKMVLEWGMGENFRNMALQTDGGGPVFLGEDMGKPKMFSEHTSQLVDEDVKRILNAAYERSRQIVSEYKQAMHEVADALLSQELITGDVVRDAVARAGGPAVVPTPTPTA</sequence>
<comment type="subcellular location">
    <subcellularLocation>
        <location evidence="15">Cell membrane</location>
        <topology evidence="15">Multi-pass membrane protein</topology>
        <orientation evidence="15">Cytoplasmic side</orientation>
    </subcellularLocation>
    <subcellularLocation>
        <location evidence="1">Membrane</location>
    </subcellularLocation>
</comment>
<dbReference type="Pfam" id="PF01434">
    <property type="entry name" value="Peptidase_M41"/>
    <property type="match status" value="1"/>
</dbReference>
<accession>A0A345IL19</accession>
<dbReference type="PROSITE" id="PS00674">
    <property type="entry name" value="AAA"/>
    <property type="match status" value="1"/>
</dbReference>
<comment type="cofactor">
    <cofactor evidence="15">
        <name>Zn(2+)</name>
        <dbReference type="ChEBI" id="CHEBI:29105"/>
    </cofactor>
    <text evidence="15">Binds 1 zinc ion per subunit.</text>
</comment>
<protein>
    <recommendedName>
        <fullName evidence="15">ATP-dependent zinc metalloprotease FtsH</fullName>
        <ecNumber evidence="15">3.4.24.-</ecNumber>
    </recommendedName>
</protein>
<dbReference type="InterPro" id="IPR003593">
    <property type="entry name" value="AAA+_ATPase"/>
</dbReference>
<keyword evidence="13 15" id="KW-0472">Membrane</keyword>
<evidence type="ECO:0000256" key="1">
    <source>
        <dbReference type="ARBA" id="ARBA00004370"/>
    </source>
</evidence>
<dbReference type="InterPro" id="IPR003960">
    <property type="entry name" value="ATPase_AAA_CS"/>
</dbReference>
<comment type="similarity">
    <text evidence="14 15">In the central section; belongs to the AAA ATPase family.</text>
</comment>
<evidence type="ECO:0000256" key="14">
    <source>
        <dbReference type="ARBA" id="ARBA00061570"/>
    </source>
</evidence>
<feature type="binding site" evidence="15">
    <location>
        <position position="466"/>
    </location>
    <ligand>
        <name>Zn(2+)</name>
        <dbReference type="ChEBI" id="CHEBI:29105"/>
        <note>catalytic</note>
    </ligand>
</feature>
<keyword evidence="6 15" id="KW-0479">Metal-binding</keyword>
<keyword evidence="15" id="KW-1003">Cell membrane</keyword>
<dbReference type="SMART" id="SM00382">
    <property type="entry name" value="AAA"/>
    <property type="match status" value="1"/>
</dbReference>
<dbReference type="Pfam" id="PF06480">
    <property type="entry name" value="FtsH_ext"/>
    <property type="match status" value="1"/>
</dbReference>
<evidence type="ECO:0000256" key="16">
    <source>
        <dbReference type="RuleBase" id="RU003651"/>
    </source>
</evidence>
<keyword evidence="9 15" id="KW-0862">Zinc</keyword>
<dbReference type="InterPro" id="IPR050928">
    <property type="entry name" value="ATP-dep_Zn_Metalloprotease"/>
</dbReference>
<dbReference type="SUPFAM" id="SSF52540">
    <property type="entry name" value="P-loop containing nucleoside triphosphate hydrolases"/>
    <property type="match status" value="1"/>
</dbReference>
<dbReference type="SUPFAM" id="SSF140990">
    <property type="entry name" value="FtsH protease domain-like"/>
    <property type="match status" value="1"/>
</dbReference>
<evidence type="ECO:0000256" key="10">
    <source>
        <dbReference type="ARBA" id="ARBA00022840"/>
    </source>
</evidence>
<dbReference type="Pfam" id="PF17862">
    <property type="entry name" value="AAA_lid_3"/>
    <property type="match status" value="1"/>
</dbReference>
<comment type="function">
    <text evidence="15">Acts as a processive, ATP-dependent zinc metallopeptidase for both cytoplasmic and membrane proteins. Plays a role in the quality control of integral membrane proteins.</text>
</comment>
<dbReference type="PANTHER" id="PTHR43655">
    <property type="entry name" value="ATP-DEPENDENT PROTEASE"/>
    <property type="match status" value="1"/>
</dbReference>
<dbReference type="GO" id="GO:0008270">
    <property type="term" value="F:zinc ion binding"/>
    <property type="evidence" value="ECO:0007669"/>
    <property type="project" value="UniProtKB-UniRule"/>
</dbReference>
<evidence type="ECO:0000256" key="5">
    <source>
        <dbReference type="ARBA" id="ARBA00022692"/>
    </source>
</evidence>
<evidence type="ECO:0000256" key="8">
    <source>
        <dbReference type="ARBA" id="ARBA00022801"/>
    </source>
</evidence>
<keyword evidence="5 15" id="KW-0812">Transmembrane</keyword>
<evidence type="ECO:0000256" key="7">
    <source>
        <dbReference type="ARBA" id="ARBA00022741"/>
    </source>
</evidence>
<dbReference type="CDD" id="cd19501">
    <property type="entry name" value="RecA-like_FtsH"/>
    <property type="match status" value="1"/>
</dbReference>
<feature type="binding site" evidence="15">
    <location>
        <position position="470"/>
    </location>
    <ligand>
        <name>Zn(2+)</name>
        <dbReference type="ChEBI" id="CHEBI:29105"/>
        <note>catalytic</note>
    </ligand>
</feature>
<dbReference type="STRING" id="1288484.GCA_000348665_00522"/>
<feature type="transmembrane region" description="Helical" evidence="15">
    <location>
        <begin position="151"/>
        <end position="172"/>
    </location>
</feature>
<evidence type="ECO:0000256" key="4">
    <source>
        <dbReference type="ARBA" id="ARBA00022670"/>
    </source>
</evidence>
<dbReference type="GO" id="GO:0006508">
    <property type="term" value="P:proteolysis"/>
    <property type="evidence" value="ECO:0007669"/>
    <property type="project" value="UniProtKB-KW"/>
</dbReference>
<dbReference type="GO" id="GO:0005886">
    <property type="term" value="C:plasma membrane"/>
    <property type="evidence" value="ECO:0007669"/>
    <property type="project" value="UniProtKB-SubCell"/>
</dbReference>
<evidence type="ECO:0000259" key="17">
    <source>
        <dbReference type="SMART" id="SM00382"/>
    </source>
</evidence>
<dbReference type="NCBIfam" id="TIGR01241">
    <property type="entry name" value="FtsH_fam"/>
    <property type="match status" value="1"/>
</dbReference>
<dbReference type="FunFam" id="3.40.50.300:FF:000001">
    <property type="entry name" value="ATP-dependent zinc metalloprotease FtsH"/>
    <property type="match status" value="1"/>
</dbReference>
<keyword evidence="18" id="KW-0614">Plasmid</keyword>
<dbReference type="Gene3D" id="1.10.8.60">
    <property type="match status" value="1"/>
</dbReference>
<dbReference type="InterPro" id="IPR005936">
    <property type="entry name" value="FtsH"/>
</dbReference>
<dbReference type="Gene3D" id="1.20.58.760">
    <property type="entry name" value="Peptidase M41"/>
    <property type="match status" value="1"/>
</dbReference>
<proteinExistence type="inferred from homology"/>
<dbReference type="GO" id="GO:0004176">
    <property type="term" value="F:ATP-dependent peptidase activity"/>
    <property type="evidence" value="ECO:0007669"/>
    <property type="project" value="InterPro"/>
</dbReference>
<dbReference type="GO" id="GO:0016887">
    <property type="term" value="F:ATP hydrolysis activity"/>
    <property type="evidence" value="ECO:0007669"/>
    <property type="project" value="UniProtKB-UniRule"/>
</dbReference>
<keyword evidence="12 15" id="KW-0482">Metalloprotease</keyword>
<dbReference type="Gene3D" id="3.30.720.210">
    <property type="match status" value="1"/>
</dbReference>
<comment type="similarity">
    <text evidence="2 15">In the C-terminal section; belongs to the peptidase M41 family.</text>
</comment>
<keyword evidence="10 15" id="KW-0067">ATP-binding</keyword>
<dbReference type="InterPro" id="IPR011546">
    <property type="entry name" value="Pept_M41_FtsH_extracell"/>
</dbReference>
<dbReference type="FunFam" id="1.10.8.60:FF:000001">
    <property type="entry name" value="ATP-dependent zinc metalloprotease FtsH"/>
    <property type="match status" value="1"/>
</dbReference>
<dbReference type="HAMAP" id="MF_01458">
    <property type="entry name" value="FtsH"/>
    <property type="match status" value="1"/>
</dbReference>
<evidence type="ECO:0000256" key="12">
    <source>
        <dbReference type="ARBA" id="ARBA00023049"/>
    </source>
</evidence>
<dbReference type="FunFam" id="1.20.58.760:FF:000001">
    <property type="entry name" value="ATP-dependent zinc metalloprotease FtsH"/>
    <property type="match status" value="1"/>
</dbReference>
<keyword evidence="11 15" id="KW-1133">Transmembrane helix</keyword>
<keyword evidence="7 15" id="KW-0547">Nucleotide-binding</keyword>
<dbReference type="InterPro" id="IPR037219">
    <property type="entry name" value="Peptidase_M41-like"/>
</dbReference>
<dbReference type="GO" id="GO:0004222">
    <property type="term" value="F:metalloendopeptidase activity"/>
    <property type="evidence" value="ECO:0007669"/>
    <property type="project" value="InterPro"/>
</dbReference>
<dbReference type="GO" id="GO:0030163">
    <property type="term" value="P:protein catabolic process"/>
    <property type="evidence" value="ECO:0007669"/>
    <property type="project" value="UniProtKB-UniRule"/>
</dbReference>
<evidence type="ECO:0000256" key="2">
    <source>
        <dbReference type="ARBA" id="ARBA00010044"/>
    </source>
</evidence>
<evidence type="ECO:0000256" key="13">
    <source>
        <dbReference type="ARBA" id="ARBA00023136"/>
    </source>
</evidence>
<evidence type="ECO:0000256" key="6">
    <source>
        <dbReference type="ARBA" id="ARBA00022723"/>
    </source>
</evidence>